<evidence type="ECO:0008006" key="4">
    <source>
        <dbReference type="Google" id="ProtNLM"/>
    </source>
</evidence>
<dbReference type="Proteomes" id="UP000014984">
    <property type="component" value="Chromosome"/>
</dbReference>
<organism evidence="2 3">
    <name type="scientific">Spiroplasma taiwanense CT-1</name>
    <dbReference type="NCBI Taxonomy" id="1276220"/>
    <lineage>
        <taxon>Bacteria</taxon>
        <taxon>Bacillati</taxon>
        <taxon>Mycoplasmatota</taxon>
        <taxon>Mollicutes</taxon>
        <taxon>Entomoplasmatales</taxon>
        <taxon>Spiroplasmataceae</taxon>
        <taxon>Spiroplasma</taxon>
    </lineage>
</organism>
<gene>
    <name evidence="2" type="ORF">STAIW_v1c09630</name>
</gene>
<dbReference type="AlphaFoldDB" id="S5LUR9"/>
<dbReference type="HOGENOM" id="CLU_2345269_0_0_14"/>
<dbReference type="OrthoDB" id="390366at2"/>
<name>S5LUR9_9MOLU</name>
<reference evidence="2 3" key="1">
    <citation type="journal article" date="2013" name="Genome Biol. Evol.">
        <title>Comparison of metabolic capacities and inference of gene content evolution in mosquito-associated Spiroplasma diminutum and S. taiwanense.</title>
        <authorList>
            <person name="Lo W.S."/>
            <person name="Ku C."/>
            <person name="Chen L.L."/>
            <person name="Chang T.H."/>
            <person name="Kuo C.H."/>
        </authorList>
    </citation>
    <scope>NUCLEOTIDE SEQUENCE [LARGE SCALE GENOMIC DNA]</scope>
    <source>
        <strain evidence="2">CT-1</strain>
    </source>
</reference>
<dbReference type="KEGG" id="stai:STAIW_v1c09630"/>
<dbReference type="EMBL" id="CP005074">
    <property type="protein sequence ID" value="AGR41549.1"/>
    <property type="molecule type" value="Genomic_DNA"/>
</dbReference>
<evidence type="ECO:0000313" key="2">
    <source>
        <dbReference type="EMBL" id="AGR41549.1"/>
    </source>
</evidence>
<evidence type="ECO:0000313" key="3">
    <source>
        <dbReference type="Proteomes" id="UP000014984"/>
    </source>
</evidence>
<keyword evidence="1" id="KW-0812">Transmembrane</keyword>
<accession>S5LUR9</accession>
<proteinExistence type="predicted"/>
<keyword evidence="1" id="KW-0472">Membrane</keyword>
<dbReference type="RefSeq" id="WP_020834688.1">
    <property type="nucleotide sequence ID" value="NC_021846.1"/>
</dbReference>
<evidence type="ECO:0000256" key="1">
    <source>
        <dbReference type="SAM" id="Phobius"/>
    </source>
</evidence>
<keyword evidence="3" id="KW-1185">Reference proteome</keyword>
<dbReference type="PATRIC" id="fig|1276220.3.peg.982"/>
<sequence>MKIKKKNKKQENKFGVYNGNIIDSETLAIDSEFEIEEYEGDSLTIAEIKSQTKKDKKPEIPNIVKPKKKINFFLYKLTVYIIILLLIISLFIFLVV</sequence>
<keyword evidence="1" id="KW-1133">Transmembrane helix</keyword>
<dbReference type="STRING" id="1276220.STAIW_v1c09630"/>
<feature type="transmembrane region" description="Helical" evidence="1">
    <location>
        <begin position="73"/>
        <end position="95"/>
    </location>
</feature>
<protein>
    <recommendedName>
        <fullName evidence="4">Transmembrane protein</fullName>
    </recommendedName>
</protein>